<dbReference type="InterPro" id="IPR009187">
    <property type="entry name" value="Prok_Ku"/>
</dbReference>
<dbReference type="Proteomes" id="UP000599437">
    <property type="component" value="Unassembled WGS sequence"/>
</dbReference>
<evidence type="ECO:0000313" key="4">
    <source>
        <dbReference type="Proteomes" id="UP000599437"/>
    </source>
</evidence>
<keyword evidence="1" id="KW-0233">DNA recombination</keyword>
<dbReference type="PANTHER" id="PTHR41251">
    <property type="entry name" value="NON-HOMOLOGOUS END JOINING PROTEIN KU"/>
    <property type="match status" value="1"/>
</dbReference>
<name>A0ABQ3EEG4_9ACTN</name>
<evidence type="ECO:0000256" key="1">
    <source>
        <dbReference type="ARBA" id="ARBA00023172"/>
    </source>
</evidence>
<proteinExistence type="predicted"/>
<evidence type="ECO:0000313" key="3">
    <source>
        <dbReference type="EMBL" id="GHB32174.1"/>
    </source>
</evidence>
<sequence length="87" mass="9141">MHSTSHYREALENLLADKAKGTQPAGAEQPAAAATVVDLMAALRQSVESARESRGEGQSEDATVHDMPQRATKSPAKKAGASRPRSA</sequence>
<dbReference type="EMBL" id="BMVO01000044">
    <property type="protein sequence ID" value="GHB32174.1"/>
    <property type="molecule type" value="Genomic_DNA"/>
</dbReference>
<keyword evidence="4" id="KW-1185">Reference proteome</keyword>
<evidence type="ECO:0000256" key="2">
    <source>
        <dbReference type="SAM" id="MobiDB-lite"/>
    </source>
</evidence>
<gene>
    <name evidence="3" type="ORF">GCM10010346_64370</name>
</gene>
<comment type="caution">
    <text evidence="3">The sequence shown here is derived from an EMBL/GenBank/DDBJ whole genome shotgun (WGS) entry which is preliminary data.</text>
</comment>
<feature type="region of interest" description="Disordered" evidence="2">
    <location>
        <begin position="46"/>
        <end position="87"/>
    </location>
</feature>
<feature type="compositionally biased region" description="Basic and acidic residues" evidence="2">
    <location>
        <begin position="49"/>
        <end position="68"/>
    </location>
</feature>
<feature type="compositionally biased region" description="Basic and acidic residues" evidence="2">
    <location>
        <begin position="1"/>
        <end position="20"/>
    </location>
</feature>
<dbReference type="PANTHER" id="PTHR41251:SF1">
    <property type="entry name" value="NON-HOMOLOGOUS END JOINING PROTEIN KU"/>
    <property type="match status" value="1"/>
</dbReference>
<organism evidence="3 4">
    <name type="scientific">Streptomyces chryseus</name>
    <dbReference type="NCBI Taxonomy" id="68186"/>
    <lineage>
        <taxon>Bacteria</taxon>
        <taxon>Bacillati</taxon>
        <taxon>Actinomycetota</taxon>
        <taxon>Actinomycetes</taxon>
        <taxon>Kitasatosporales</taxon>
        <taxon>Streptomycetaceae</taxon>
        <taxon>Streptomyces</taxon>
    </lineage>
</organism>
<feature type="region of interest" description="Disordered" evidence="2">
    <location>
        <begin position="1"/>
        <end position="32"/>
    </location>
</feature>
<feature type="compositionally biased region" description="Low complexity" evidence="2">
    <location>
        <begin position="21"/>
        <end position="32"/>
    </location>
</feature>
<protein>
    <submittedName>
        <fullName evidence="3">Uncharacterized protein</fullName>
    </submittedName>
</protein>
<reference evidence="4" key="1">
    <citation type="journal article" date="2019" name="Int. J. Syst. Evol. Microbiol.">
        <title>The Global Catalogue of Microorganisms (GCM) 10K type strain sequencing project: providing services to taxonomists for standard genome sequencing and annotation.</title>
        <authorList>
            <consortium name="The Broad Institute Genomics Platform"/>
            <consortium name="The Broad Institute Genome Sequencing Center for Infectious Disease"/>
            <person name="Wu L."/>
            <person name="Ma J."/>
        </authorList>
    </citation>
    <scope>NUCLEOTIDE SEQUENCE [LARGE SCALE GENOMIC DNA]</scope>
    <source>
        <strain evidence="4">JCM 4737</strain>
    </source>
</reference>
<accession>A0ABQ3EEG4</accession>